<accession>A0A5B0MI59</accession>
<name>A0A5B0MI59_PUCGR</name>
<dbReference type="Proteomes" id="UP000324748">
    <property type="component" value="Unassembled WGS sequence"/>
</dbReference>
<comment type="caution">
    <text evidence="1">The sequence shown here is derived from an EMBL/GenBank/DDBJ whole genome shotgun (WGS) entry which is preliminary data.</text>
</comment>
<protein>
    <submittedName>
        <fullName evidence="1">Uncharacterized protein</fullName>
    </submittedName>
</protein>
<reference evidence="3 4" key="1">
    <citation type="submission" date="2019-05" db="EMBL/GenBank/DDBJ databases">
        <title>Emergence of the Ug99 lineage of the wheat stem rust pathogen through somatic hybridization.</title>
        <authorList>
            <person name="Li F."/>
            <person name="Upadhyaya N.M."/>
            <person name="Sperschneider J."/>
            <person name="Matny O."/>
            <person name="Nguyen-Phuc H."/>
            <person name="Mago R."/>
            <person name="Raley C."/>
            <person name="Miller M.E."/>
            <person name="Silverstein K.A.T."/>
            <person name="Henningsen E."/>
            <person name="Hirsch C.D."/>
            <person name="Visser B."/>
            <person name="Pretorius Z.A."/>
            <person name="Steffenson B.J."/>
            <person name="Schwessinger B."/>
            <person name="Dodds P.N."/>
            <person name="Figueroa M."/>
        </authorList>
    </citation>
    <scope>NUCLEOTIDE SEQUENCE [LARGE SCALE GENOMIC DNA]</scope>
    <source>
        <strain evidence="2">21-0</strain>
        <strain evidence="1 4">Ug99</strain>
    </source>
</reference>
<dbReference type="AlphaFoldDB" id="A0A5B0MI59"/>
<proteinExistence type="predicted"/>
<evidence type="ECO:0000313" key="3">
    <source>
        <dbReference type="Proteomes" id="UP000324748"/>
    </source>
</evidence>
<evidence type="ECO:0000313" key="1">
    <source>
        <dbReference type="EMBL" id="KAA1075839.1"/>
    </source>
</evidence>
<evidence type="ECO:0000313" key="2">
    <source>
        <dbReference type="EMBL" id="KAA1091192.1"/>
    </source>
</evidence>
<dbReference type="EMBL" id="VDEP01000471">
    <property type="protein sequence ID" value="KAA1075839.1"/>
    <property type="molecule type" value="Genomic_DNA"/>
</dbReference>
<evidence type="ECO:0000313" key="4">
    <source>
        <dbReference type="Proteomes" id="UP000325313"/>
    </source>
</evidence>
<dbReference type="Proteomes" id="UP000325313">
    <property type="component" value="Unassembled WGS sequence"/>
</dbReference>
<keyword evidence="3" id="KW-1185">Reference proteome</keyword>
<dbReference type="EMBL" id="VSWC01000092">
    <property type="protein sequence ID" value="KAA1091192.1"/>
    <property type="molecule type" value="Genomic_DNA"/>
</dbReference>
<organism evidence="1 4">
    <name type="scientific">Puccinia graminis f. sp. tritici</name>
    <dbReference type="NCBI Taxonomy" id="56615"/>
    <lineage>
        <taxon>Eukaryota</taxon>
        <taxon>Fungi</taxon>
        <taxon>Dikarya</taxon>
        <taxon>Basidiomycota</taxon>
        <taxon>Pucciniomycotina</taxon>
        <taxon>Pucciniomycetes</taxon>
        <taxon>Pucciniales</taxon>
        <taxon>Pucciniaceae</taxon>
        <taxon>Puccinia</taxon>
    </lineage>
</organism>
<sequence length="102" mass="11046">MFPIPAGSTRSAYPQTRSPIKKFNIKPQTVSFSTGTATSDIARDIHSPTDPGFGGNSNLLPPLFIILGFKGGFAARLNNAFLSSSAYPLPSTLVYRKNKRRT</sequence>
<gene>
    <name evidence="2" type="ORF">PGT21_028015</name>
    <name evidence="1" type="ORF">PGTUg99_020232</name>
</gene>